<dbReference type="PANTHER" id="PTHR30001">
    <property type="entry name" value="RIBONUCLEASE"/>
    <property type="match status" value="1"/>
</dbReference>
<dbReference type="SUPFAM" id="SSF50249">
    <property type="entry name" value="Nucleic acid-binding proteins"/>
    <property type="match status" value="1"/>
</dbReference>
<evidence type="ECO:0000256" key="1">
    <source>
        <dbReference type="ARBA" id="ARBA00022475"/>
    </source>
</evidence>
<evidence type="ECO:0000256" key="2">
    <source>
        <dbReference type="ARBA" id="ARBA00022519"/>
    </source>
</evidence>
<feature type="domain" description="S1 motif" evidence="5">
    <location>
        <begin position="40"/>
        <end position="113"/>
    </location>
</feature>
<sequence>MVRKILVNAIEPEEIRIGILEDGRLDQLYYERAAEKKYLGNIYKGRVVNVEPAIQAAFIDIGIGRNGFLHVSDVLPVYKESTVVPVDRLSERVEGSRELKMQDILKKGQDILV</sequence>
<gene>
    <name evidence="6" type="ORF">METZ01_LOCUS474152</name>
</gene>
<accession>A0A383BPL9</accession>
<proteinExistence type="predicted"/>
<dbReference type="InterPro" id="IPR012340">
    <property type="entry name" value="NA-bd_OB-fold"/>
</dbReference>
<dbReference type="AlphaFoldDB" id="A0A383BPL9"/>
<organism evidence="6">
    <name type="scientific">marine metagenome</name>
    <dbReference type="NCBI Taxonomy" id="408172"/>
    <lineage>
        <taxon>unclassified sequences</taxon>
        <taxon>metagenomes</taxon>
        <taxon>ecological metagenomes</taxon>
    </lineage>
</organism>
<keyword evidence="3" id="KW-0540">Nuclease</keyword>
<keyword evidence="4" id="KW-0472">Membrane</keyword>
<keyword evidence="2" id="KW-0997">Cell inner membrane</keyword>
<evidence type="ECO:0000256" key="3">
    <source>
        <dbReference type="ARBA" id="ARBA00022722"/>
    </source>
</evidence>
<feature type="non-terminal residue" evidence="6">
    <location>
        <position position="113"/>
    </location>
</feature>
<evidence type="ECO:0000313" key="6">
    <source>
        <dbReference type="EMBL" id="SVE21298.1"/>
    </source>
</evidence>
<dbReference type="SMART" id="SM00316">
    <property type="entry name" value="S1"/>
    <property type="match status" value="1"/>
</dbReference>
<dbReference type="CDD" id="cd04453">
    <property type="entry name" value="S1_RNase_E"/>
    <property type="match status" value="1"/>
</dbReference>
<keyword evidence="1" id="KW-1003">Cell membrane</keyword>
<evidence type="ECO:0000256" key="4">
    <source>
        <dbReference type="ARBA" id="ARBA00023136"/>
    </source>
</evidence>
<dbReference type="GO" id="GO:0003723">
    <property type="term" value="F:RNA binding"/>
    <property type="evidence" value="ECO:0007669"/>
    <property type="project" value="InterPro"/>
</dbReference>
<keyword evidence="3" id="KW-0378">Hydrolase</keyword>
<evidence type="ECO:0000259" key="5">
    <source>
        <dbReference type="PROSITE" id="PS50126"/>
    </source>
</evidence>
<dbReference type="GO" id="GO:0005737">
    <property type="term" value="C:cytoplasm"/>
    <property type="evidence" value="ECO:0007669"/>
    <property type="project" value="TreeGrafter"/>
</dbReference>
<dbReference type="InterPro" id="IPR004659">
    <property type="entry name" value="RNase_E/G"/>
</dbReference>
<name>A0A383BPL9_9ZZZZ</name>
<dbReference type="PANTHER" id="PTHR30001:SF1">
    <property type="entry name" value="RIBONUCLEASE E_G-LIKE PROTEIN, CHLOROPLASTIC"/>
    <property type="match status" value="1"/>
</dbReference>
<dbReference type="InterPro" id="IPR003029">
    <property type="entry name" value="S1_domain"/>
</dbReference>
<dbReference type="Gene3D" id="2.40.50.140">
    <property type="entry name" value="Nucleic acid-binding proteins"/>
    <property type="match status" value="1"/>
</dbReference>
<dbReference type="Pfam" id="PF00575">
    <property type="entry name" value="S1"/>
    <property type="match status" value="1"/>
</dbReference>
<dbReference type="GO" id="GO:0004540">
    <property type="term" value="F:RNA nuclease activity"/>
    <property type="evidence" value="ECO:0007669"/>
    <property type="project" value="InterPro"/>
</dbReference>
<reference evidence="6" key="1">
    <citation type="submission" date="2018-05" db="EMBL/GenBank/DDBJ databases">
        <authorList>
            <person name="Lanie J.A."/>
            <person name="Ng W.-L."/>
            <person name="Kazmierczak K.M."/>
            <person name="Andrzejewski T.M."/>
            <person name="Davidsen T.M."/>
            <person name="Wayne K.J."/>
            <person name="Tettelin H."/>
            <person name="Glass J.I."/>
            <person name="Rusch D."/>
            <person name="Podicherti R."/>
            <person name="Tsui H.-C.T."/>
            <person name="Winkler M.E."/>
        </authorList>
    </citation>
    <scope>NUCLEOTIDE SEQUENCE</scope>
</reference>
<dbReference type="GO" id="GO:0006364">
    <property type="term" value="P:rRNA processing"/>
    <property type="evidence" value="ECO:0007669"/>
    <property type="project" value="TreeGrafter"/>
</dbReference>
<dbReference type="PROSITE" id="PS50126">
    <property type="entry name" value="S1"/>
    <property type="match status" value="1"/>
</dbReference>
<dbReference type="EMBL" id="UINC01201799">
    <property type="protein sequence ID" value="SVE21298.1"/>
    <property type="molecule type" value="Genomic_DNA"/>
</dbReference>
<protein>
    <recommendedName>
        <fullName evidence="5">S1 motif domain-containing protein</fullName>
    </recommendedName>
</protein>